<dbReference type="PANTHER" id="PTHR33744:SF1">
    <property type="entry name" value="DNA-BINDING TRANSCRIPTIONAL ACTIVATOR ADER"/>
    <property type="match status" value="1"/>
</dbReference>
<dbReference type="EMBL" id="JANIID010000001">
    <property type="protein sequence ID" value="MCQ8768367.1"/>
    <property type="molecule type" value="Genomic_DNA"/>
</dbReference>
<feature type="domain" description="PucR C-terminal helix-turn-helix" evidence="2">
    <location>
        <begin position="283"/>
        <end position="336"/>
    </location>
</feature>
<dbReference type="Gene3D" id="1.10.10.2840">
    <property type="entry name" value="PucR C-terminal helix-turn-helix domain"/>
    <property type="match status" value="1"/>
</dbReference>
<organism evidence="4 5">
    <name type="scientific">Streptomyces telluris</name>
    <dbReference type="NCBI Taxonomy" id="2720021"/>
    <lineage>
        <taxon>Bacteria</taxon>
        <taxon>Bacillati</taxon>
        <taxon>Actinomycetota</taxon>
        <taxon>Actinomycetes</taxon>
        <taxon>Kitasatosporales</taxon>
        <taxon>Streptomycetaceae</taxon>
        <taxon>Streptomyces</taxon>
    </lineage>
</organism>
<gene>
    <name evidence="4" type="ORF">NQU55_01015</name>
</gene>
<protein>
    <submittedName>
        <fullName evidence="4">Helix-turn-helix domain-containing protein</fullName>
    </submittedName>
</protein>
<proteinExistence type="inferred from homology"/>
<dbReference type="PANTHER" id="PTHR33744">
    <property type="entry name" value="CARBOHYDRATE DIACID REGULATOR"/>
    <property type="match status" value="1"/>
</dbReference>
<comment type="caution">
    <text evidence="4">The sequence shown here is derived from an EMBL/GenBank/DDBJ whole genome shotgun (WGS) entry which is preliminary data.</text>
</comment>
<dbReference type="InterPro" id="IPR025736">
    <property type="entry name" value="PucR_C-HTH_dom"/>
</dbReference>
<name>A0A9X2LCD2_9ACTN</name>
<sequence>MCEILNRIWSRPRGEWSRAVRRELPAVAARLAEELQRSTPAFSAVAQRIGPEATRTAVEQALLQTLGLGPEAAAGRIPQPRRKPARVVTAMPGTRARQALFAALADDRCIPSDVLAELAGQAGWPLPRRVRAVVLAAPGDVPSPSPHLVPQPSPQLTSQLAAALGQGLPGTVEADLCLLIPDPGPRARPALDAALEAALGGRPAAVGHSVPVTEAAASLRWARRLLGLAGTVNGPGGRVAFVDDHLSDLIVLQDESLARALSVRWLRPLDDLTPRQSERLEVTLLAWLESGGAPEAARTLNVHPQTVRYRLRQIEKLFGPAMREPHSRFELELALRSRRLLARARLLRSRAHGTARAVGAAVQPLGSAGRARVNGL</sequence>
<dbReference type="AlphaFoldDB" id="A0A9X2LCD2"/>
<evidence type="ECO:0000259" key="3">
    <source>
        <dbReference type="Pfam" id="PF17853"/>
    </source>
</evidence>
<reference evidence="4" key="1">
    <citation type="submission" date="2022-06" db="EMBL/GenBank/DDBJ databases">
        <title>WGS of actinobacteria.</title>
        <authorList>
            <person name="Thawai C."/>
        </authorList>
    </citation>
    <scope>NUCLEOTIDE SEQUENCE</scope>
    <source>
        <strain evidence="4">AA8</strain>
    </source>
</reference>
<dbReference type="Proteomes" id="UP001142374">
    <property type="component" value="Unassembled WGS sequence"/>
</dbReference>
<dbReference type="RefSeq" id="WP_168092195.1">
    <property type="nucleotide sequence ID" value="NZ_JAATER010000059.1"/>
</dbReference>
<accession>A0A9X2LCD2</accession>
<keyword evidence="5" id="KW-1185">Reference proteome</keyword>
<dbReference type="Pfam" id="PF17853">
    <property type="entry name" value="GGDEF_2"/>
    <property type="match status" value="1"/>
</dbReference>
<evidence type="ECO:0000259" key="2">
    <source>
        <dbReference type="Pfam" id="PF13556"/>
    </source>
</evidence>
<dbReference type="InterPro" id="IPR041522">
    <property type="entry name" value="CdaR_GGDEF"/>
</dbReference>
<evidence type="ECO:0000256" key="1">
    <source>
        <dbReference type="ARBA" id="ARBA00006754"/>
    </source>
</evidence>
<dbReference type="Pfam" id="PF13556">
    <property type="entry name" value="HTH_30"/>
    <property type="match status" value="1"/>
</dbReference>
<dbReference type="InterPro" id="IPR051448">
    <property type="entry name" value="CdaR-like_regulators"/>
</dbReference>
<comment type="similarity">
    <text evidence="1">Belongs to the CdaR family.</text>
</comment>
<feature type="domain" description="CdaR GGDEF-like" evidence="3">
    <location>
        <begin position="113"/>
        <end position="226"/>
    </location>
</feature>
<evidence type="ECO:0000313" key="4">
    <source>
        <dbReference type="EMBL" id="MCQ8768367.1"/>
    </source>
</evidence>
<evidence type="ECO:0000313" key="5">
    <source>
        <dbReference type="Proteomes" id="UP001142374"/>
    </source>
</evidence>
<dbReference type="InterPro" id="IPR042070">
    <property type="entry name" value="PucR_C-HTH_sf"/>
</dbReference>